<evidence type="ECO:0008006" key="3">
    <source>
        <dbReference type="Google" id="ProtNLM"/>
    </source>
</evidence>
<comment type="caution">
    <text evidence="1">The sequence shown here is derived from an EMBL/GenBank/DDBJ whole genome shotgun (WGS) entry which is preliminary data.</text>
</comment>
<dbReference type="OrthoDB" id="2353056at2"/>
<organism evidence="1 2">
    <name type="scientific">Falsibacillus albus</name>
    <dbReference type="NCBI Taxonomy" id="2478915"/>
    <lineage>
        <taxon>Bacteria</taxon>
        <taxon>Bacillati</taxon>
        <taxon>Bacillota</taxon>
        <taxon>Bacilli</taxon>
        <taxon>Bacillales</taxon>
        <taxon>Bacillaceae</taxon>
        <taxon>Falsibacillus</taxon>
    </lineage>
</organism>
<evidence type="ECO:0000313" key="2">
    <source>
        <dbReference type="Proteomes" id="UP000276770"/>
    </source>
</evidence>
<protein>
    <recommendedName>
        <fullName evidence="3">Cytosolic protein</fullName>
    </recommendedName>
</protein>
<evidence type="ECO:0000313" key="1">
    <source>
        <dbReference type="EMBL" id="RLQ97978.1"/>
    </source>
</evidence>
<keyword evidence="2" id="KW-1185">Reference proteome</keyword>
<sequence length="125" mass="14636">MSFFRTLFQRFQHQCETSEKHSDPSLATHYYRTSFDKAFEAVGEIFSDSMYKPISHSKEHGEWAFQKKGIFIIASIVTVRPFETAIDFKITSDDTKISGPYPKLRKEIISYYNWLDGNLPVLNRK</sequence>
<name>A0A3L7K4M0_9BACI</name>
<reference evidence="1 2" key="1">
    <citation type="submission" date="2018-10" db="EMBL/GenBank/DDBJ databases">
        <title>Falsibacillus sp. genome draft.</title>
        <authorList>
            <person name="Shi S."/>
        </authorList>
    </citation>
    <scope>NUCLEOTIDE SEQUENCE [LARGE SCALE GENOMIC DNA]</scope>
    <source>
        <strain evidence="1 2">GY 10110</strain>
    </source>
</reference>
<proteinExistence type="predicted"/>
<gene>
    <name evidence="1" type="ORF">D9X91_00885</name>
</gene>
<dbReference type="RefSeq" id="WP_121678670.1">
    <property type="nucleotide sequence ID" value="NZ_RCVZ01000001.1"/>
</dbReference>
<dbReference type="EMBL" id="RCVZ01000001">
    <property type="protein sequence ID" value="RLQ97978.1"/>
    <property type="molecule type" value="Genomic_DNA"/>
</dbReference>
<dbReference type="AlphaFoldDB" id="A0A3L7K4M0"/>
<accession>A0A3L7K4M0</accession>
<dbReference type="Proteomes" id="UP000276770">
    <property type="component" value="Unassembled WGS sequence"/>
</dbReference>